<keyword evidence="2" id="KW-0067">ATP-binding</keyword>
<keyword evidence="3" id="KW-0238">DNA-binding</keyword>
<dbReference type="PANTHER" id="PTHR11361:SF152">
    <property type="entry name" value="DNA MISMATCH REPAIR PROTEIN"/>
    <property type="match status" value="1"/>
</dbReference>
<accession>A0A544T523</accession>
<keyword evidence="4" id="KW-0472">Membrane</keyword>
<dbReference type="SMART" id="SM00534">
    <property type="entry name" value="MUTSac"/>
    <property type="match status" value="1"/>
</dbReference>
<dbReference type="Gene3D" id="3.40.50.300">
    <property type="entry name" value="P-loop containing nucleotide triphosphate hydrolases"/>
    <property type="match status" value="1"/>
</dbReference>
<evidence type="ECO:0000256" key="3">
    <source>
        <dbReference type="ARBA" id="ARBA00023125"/>
    </source>
</evidence>
<evidence type="ECO:0000256" key="1">
    <source>
        <dbReference type="ARBA" id="ARBA00022741"/>
    </source>
</evidence>
<dbReference type="InterPro" id="IPR045076">
    <property type="entry name" value="MutS"/>
</dbReference>
<dbReference type="RefSeq" id="WP_142539331.1">
    <property type="nucleotide sequence ID" value="NZ_BMIE01000006.1"/>
</dbReference>
<comment type="caution">
    <text evidence="6">The sequence shown here is derived from an EMBL/GenBank/DDBJ whole genome shotgun (WGS) entry which is preliminary data.</text>
</comment>
<dbReference type="SUPFAM" id="SSF52540">
    <property type="entry name" value="P-loop containing nucleoside triphosphate hydrolases"/>
    <property type="match status" value="1"/>
</dbReference>
<evidence type="ECO:0000313" key="6">
    <source>
        <dbReference type="EMBL" id="TQR12550.1"/>
    </source>
</evidence>
<evidence type="ECO:0000259" key="5">
    <source>
        <dbReference type="SMART" id="SM00534"/>
    </source>
</evidence>
<sequence length="576" mass="65770">MPNLLIVLVAVVIFFLVNYFLTRDKKKLKRFREEWETGKFIRQNEATESISSYWLNKKNSKESYDGVDQLTWNDLSMDKVFQKLNYTQTTVGSEYLFNQLREIEPTLEQKEEDEHLYTLVASNQGLREKILLLLTGLGKRDYTNSTSFFYDTNSKKVGNGSVYYLLAFLPIASIALLFFNLKWGLFCLLASFLINTIIYYRNKSMLEYDLVSVTYIASIIHTGKRFSSVNQSEFNSYVNRFKDNMKPLKKVLFLSNISSLGNKGGGEFDVIFEYIRILFLLDFISYNKIVKTISDHQEEYHEVWQLIGKLDAAIAVAFYRKSLGTYCTPKFVDKEELLFENMAHPLINNPVTNTSALGKSTLVTGSNASGKSTYIKAIAINAILAQTINTVLAEKWVMKPSYIATSMAIQDNVLDGDSYFIAEVKSLKRIVRLIEEGKPCISFVDEILKGTNTVERIAASAAMMEWLSSNKGINIIASHDIELTEIASHVYANYHFRESIENGEVRFDYTIHPGPSNTRNAIKLLEVLSYPQTITEKANGLAESFVEKREWDVISEQIANSGKLRLIEKNFIHTKN</sequence>
<dbReference type="OrthoDB" id="9802448at2"/>
<dbReference type="GO" id="GO:0005829">
    <property type="term" value="C:cytosol"/>
    <property type="evidence" value="ECO:0007669"/>
    <property type="project" value="TreeGrafter"/>
</dbReference>
<proteinExistence type="predicted"/>
<keyword evidence="1" id="KW-0547">Nucleotide-binding</keyword>
<dbReference type="InterPro" id="IPR027417">
    <property type="entry name" value="P-loop_NTPase"/>
</dbReference>
<dbReference type="GO" id="GO:0140664">
    <property type="term" value="F:ATP-dependent DNA damage sensor activity"/>
    <property type="evidence" value="ECO:0007669"/>
    <property type="project" value="InterPro"/>
</dbReference>
<protein>
    <recommendedName>
        <fullName evidence="5">DNA mismatch repair proteins mutS family domain-containing protein</fullName>
    </recommendedName>
</protein>
<evidence type="ECO:0000256" key="4">
    <source>
        <dbReference type="SAM" id="Phobius"/>
    </source>
</evidence>
<keyword evidence="4" id="KW-0812">Transmembrane</keyword>
<gene>
    <name evidence="6" type="ORF">FG382_13075</name>
</gene>
<feature type="domain" description="DNA mismatch repair proteins mutS family" evidence="5">
    <location>
        <begin position="358"/>
        <end position="543"/>
    </location>
</feature>
<dbReference type="GO" id="GO:0006298">
    <property type="term" value="P:mismatch repair"/>
    <property type="evidence" value="ECO:0007669"/>
    <property type="project" value="InterPro"/>
</dbReference>
<dbReference type="Proteomes" id="UP000317316">
    <property type="component" value="Unassembled WGS sequence"/>
</dbReference>
<keyword evidence="4" id="KW-1133">Transmembrane helix</keyword>
<feature type="transmembrane region" description="Helical" evidence="4">
    <location>
        <begin position="161"/>
        <end position="177"/>
    </location>
</feature>
<dbReference type="GO" id="GO:0005524">
    <property type="term" value="F:ATP binding"/>
    <property type="evidence" value="ECO:0007669"/>
    <property type="project" value="UniProtKB-KW"/>
</dbReference>
<dbReference type="EMBL" id="VDGH01000007">
    <property type="protein sequence ID" value="TQR12550.1"/>
    <property type="molecule type" value="Genomic_DNA"/>
</dbReference>
<evidence type="ECO:0000256" key="2">
    <source>
        <dbReference type="ARBA" id="ARBA00022840"/>
    </source>
</evidence>
<dbReference type="InterPro" id="IPR000432">
    <property type="entry name" value="DNA_mismatch_repair_MutS_C"/>
</dbReference>
<organism evidence="6 7">
    <name type="scientific">Psychrobacillus lasiicapitis</name>
    <dbReference type="NCBI Taxonomy" id="1636719"/>
    <lineage>
        <taxon>Bacteria</taxon>
        <taxon>Bacillati</taxon>
        <taxon>Bacillota</taxon>
        <taxon>Bacilli</taxon>
        <taxon>Bacillales</taxon>
        <taxon>Bacillaceae</taxon>
        <taxon>Psychrobacillus</taxon>
    </lineage>
</organism>
<dbReference type="Pfam" id="PF00488">
    <property type="entry name" value="MutS_V"/>
    <property type="match status" value="1"/>
</dbReference>
<dbReference type="GO" id="GO:0030983">
    <property type="term" value="F:mismatched DNA binding"/>
    <property type="evidence" value="ECO:0007669"/>
    <property type="project" value="InterPro"/>
</dbReference>
<evidence type="ECO:0000313" key="7">
    <source>
        <dbReference type="Proteomes" id="UP000317316"/>
    </source>
</evidence>
<dbReference type="PANTHER" id="PTHR11361">
    <property type="entry name" value="DNA MISMATCH REPAIR PROTEIN MUTS FAMILY MEMBER"/>
    <property type="match status" value="1"/>
</dbReference>
<keyword evidence="7" id="KW-1185">Reference proteome</keyword>
<reference evidence="6 7" key="1">
    <citation type="submission" date="2019-05" db="EMBL/GenBank/DDBJ databases">
        <title>Psychrobacillus vulpis sp. nov., a new species isolated from feces of a red fox that inhabits in The Tablas de Daimiel Natural Park, Albacete, Spain.</title>
        <authorList>
            <person name="Rodriguez M."/>
            <person name="Reina J.C."/>
            <person name="Bejar V."/>
            <person name="Llamas I."/>
        </authorList>
    </citation>
    <scope>NUCLEOTIDE SEQUENCE [LARGE SCALE GENOMIC DNA]</scope>
    <source>
        <strain evidence="6 7">NEAU-3TGS17</strain>
    </source>
</reference>
<dbReference type="AlphaFoldDB" id="A0A544T523"/>
<feature type="transmembrane region" description="Helical" evidence="4">
    <location>
        <begin position="6"/>
        <end position="22"/>
    </location>
</feature>
<name>A0A544T523_9BACI</name>